<dbReference type="RefSeq" id="WP_118249185.1">
    <property type="nucleotide sequence ID" value="NZ_JAQLKE010000046.1"/>
</dbReference>
<evidence type="ECO:0000313" key="1">
    <source>
        <dbReference type="EMBL" id="MDB7085620.1"/>
    </source>
</evidence>
<comment type="caution">
    <text evidence="1">The sequence shown here is derived from an EMBL/GenBank/DDBJ whole genome shotgun (WGS) entry which is preliminary data.</text>
</comment>
<organism evidence="1 2">
    <name type="scientific">Thomasclavelia ramosa</name>
    <dbReference type="NCBI Taxonomy" id="1547"/>
    <lineage>
        <taxon>Bacteria</taxon>
        <taxon>Bacillati</taxon>
        <taxon>Bacillota</taxon>
        <taxon>Erysipelotrichia</taxon>
        <taxon>Erysipelotrichales</taxon>
        <taxon>Coprobacillaceae</taxon>
        <taxon>Thomasclavelia</taxon>
    </lineage>
</organism>
<dbReference type="EMBL" id="JAQLKE010000046">
    <property type="protein sequence ID" value="MDB7085620.1"/>
    <property type="molecule type" value="Genomic_DNA"/>
</dbReference>
<name>A0AB35IPM6_9FIRM</name>
<sequence length="112" mass="12746">MIYLKTELNGEKVKVDVYGDEFYCECPGCGKEVHLDSELLKIIVNDGCDFGGTTFYCRKCAEEKEGSAIINQFAPIYDLIKKIENKKVASEFDIRLTAFMSELDVQLDKEEN</sequence>
<proteinExistence type="predicted"/>
<gene>
    <name evidence="1" type="ORF">PM738_17595</name>
</gene>
<reference evidence="1" key="1">
    <citation type="submission" date="2023-01" db="EMBL/GenBank/DDBJ databases">
        <title>Human gut microbiome strain richness.</title>
        <authorList>
            <person name="Chen-Liaw A."/>
        </authorList>
    </citation>
    <scope>NUCLEOTIDE SEQUENCE</scope>
    <source>
        <strain evidence="1">1001217st2_G6_1001217B_191108</strain>
    </source>
</reference>
<dbReference type="AlphaFoldDB" id="A0AB35IPM6"/>
<evidence type="ECO:0000313" key="2">
    <source>
        <dbReference type="Proteomes" id="UP001211987"/>
    </source>
</evidence>
<dbReference type="Proteomes" id="UP001211987">
    <property type="component" value="Unassembled WGS sequence"/>
</dbReference>
<protein>
    <submittedName>
        <fullName evidence="1">Uncharacterized protein</fullName>
    </submittedName>
</protein>
<accession>A0AB35IPM6</accession>